<accession>A0A1B6C7M2</accession>
<dbReference type="EMBL" id="GEDC01027810">
    <property type="protein sequence ID" value="JAS09488.1"/>
    <property type="molecule type" value="Transcribed_RNA"/>
</dbReference>
<gene>
    <name evidence="1" type="ORF">g.14201</name>
</gene>
<sequence>MPDETVPIRVTYKNTHINDKDEKFQYVELQTGNPNYHRHSNTKNIQDWDFLKENIKYKTENIVRKRLMPKKDILMSVNTNSSYKYINQYSQNHGTDRLKSTPSTKNDKNKQNIKTVLNVHEKNETTHWYEKIEPQNIIEPGKTMKKQHDKKLCDLKNNLNIKWNLINCLGTNADVLSETKFVKNISAEIYVDSKSPNLEFDNPTKNALDTSVFKIKDNTNTTEIKGLTDSKFTTNIKTGNLTNLVTKNFSDTNNLINFKISDVLEKDILAETTSKYNNITTNGDKLVEKIAEHYKQLLPWVNYKLNEP</sequence>
<name>A0A1B6C7M2_9HEMI</name>
<proteinExistence type="predicted"/>
<dbReference type="AlphaFoldDB" id="A0A1B6C7M2"/>
<organism evidence="1">
    <name type="scientific">Clastoptera arizonana</name>
    <name type="common">Arizona spittle bug</name>
    <dbReference type="NCBI Taxonomy" id="38151"/>
    <lineage>
        <taxon>Eukaryota</taxon>
        <taxon>Metazoa</taxon>
        <taxon>Ecdysozoa</taxon>
        <taxon>Arthropoda</taxon>
        <taxon>Hexapoda</taxon>
        <taxon>Insecta</taxon>
        <taxon>Pterygota</taxon>
        <taxon>Neoptera</taxon>
        <taxon>Paraneoptera</taxon>
        <taxon>Hemiptera</taxon>
        <taxon>Auchenorrhyncha</taxon>
        <taxon>Cercopoidea</taxon>
        <taxon>Clastopteridae</taxon>
        <taxon>Clastoptera</taxon>
    </lineage>
</organism>
<reference evidence="1" key="1">
    <citation type="submission" date="2015-12" db="EMBL/GenBank/DDBJ databases">
        <title>De novo transcriptome assembly of four potential Pierce s Disease insect vectors from Arizona vineyards.</title>
        <authorList>
            <person name="Tassone E.E."/>
        </authorList>
    </citation>
    <scope>NUCLEOTIDE SEQUENCE</scope>
</reference>
<evidence type="ECO:0000313" key="1">
    <source>
        <dbReference type="EMBL" id="JAS09488.1"/>
    </source>
</evidence>
<protein>
    <submittedName>
        <fullName evidence="1">Uncharacterized protein</fullName>
    </submittedName>
</protein>